<keyword evidence="2" id="KW-0732">Signal</keyword>
<feature type="domain" description="SCP" evidence="3">
    <location>
        <begin position="131"/>
        <end position="280"/>
    </location>
</feature>
<evidence type="ECO:0000313" key="4">
    <source>
        <dbReference type="EMBL" id="KAJ3050565.1"/>
    </source>
</evidence>
<reference evidence="4" key="1">
    <citation type="submission" date="2020-05" db="EMBL/GenBank/DDBJ databases">
        <title>Phylogenomic resolution of chytrid fungi.</title>
        <authorList>
            <person name="Stajich J.E."/>
            <person name="Amses K."/>
            <person name="Simmons R."/>
            <person name="Seto K."/>
            <person name="Myers J."/>
            <person name="Bonds A."/>
            <person name="Quandt C.A."/>
            <person name="Barry K."/>
            <person name="Liu P."/>
            <person name="Grigoriev I."/>
            <person name="Longcore J.E."/>
            <person name="James T.Y."/>
        </authorList>
    </citation>
    <scope>NUCLEOTIDE SEQUENCE</scope>
    <source>
        <strain evidence="4">JEL0318</strain>
    </source>
</reference>
<gene>
    <name evidence="4" type="ORF">HK097_008433</name>
</gene>
<feature type="signal peptide" evidence="2">
    <location>
        <begin position="1"/>
        <end position="27"/>
    </location>
</feature>
<dbReference type="AlphaFoldDB" id="A0AAD5SBU0"/>
<dbReference type="PRINTS" id="PR00837">
    <property type="entry name" value="V5TPXLIKE"/>
</dbReference>
<sequence>MRSIPQVCIAVCVLLLLCLTVAERAEAKVVTVVVTVKKPVPTTTRKPTVKTVVVTIRKPAATTARPKPTVIVKLPVPAKTTTRKTTTKPKTTTRKTTTKAASAAPTSYGSTSSFPKVPTTSGINSPPPTAAERSDCLAAHNAVRKGIPSSTKPVALTYDTNLEKAACAWSKYLANTGKFEHSQGKVGNSGENLYMTYSYTPGSPNTSLGSCRPAVEAWASEKSLYAAGTTISNTNYHGFGHYTQIVWPDTTRVGCCGWWSKDGRQQVWTCEYDPAGNWLGRKAY</sequence>
<dbReference type="InterPro" id="IPR018244">
    <property type="entry name" value="Allrgn_V5/Tpx1_CS"/>
</dbReference>
<dbReference type="PROSITE" id="PS01009">
    <property type="entry name" value="CRISP_1"/>
    <property type="match status" value="1"/>
</dbReference>
<dbReference type="Pfam" id="PF00188">
    <property type="entry name" value="CAP"/>
    <property type="match status" value="1"/>
</dbReference>
<dbReference type="InterPro" id="IPR014044">
    <property type="entry name" value="CAP_dom"/>
</dbReference>
<evidence type="ECO:0000259" key="3">
    <source>
        <dbReference type="SMART" id="SM00198"/>
    </source>
</evidence>
<evidence type="ECO:0000313" key="5">
    <source>
        <dbReference type="Proteomes" id="UP001212841"/>
    </source>
</evidence>
<dbReference type="InterPro" id="IPR035940">
    <property type="entry name" value="CAP_sf"/>
</dbReference>
<dbReference type="GO" id="GO:0005576">
    <property type="term" value="C:extracellular region"/>
    <property type="evidence" value="ECO:0007669"/>
    <property type="project" value="InterPro"/>
</dbReference>
<evidence type="ECO:0000256" key="1">
    <source>
        <dbReference type="SAM" id="MobiDB-lite"/>
    </source>
</evidence>
<dbReference type="Proteomes" id="UP001212841">
    <property type="component" value="Unassembled WGS sequence"/>
</dbReference>
<dbReference type="EMBL" id="JADGJD010000499">
    <property type="protein sequence ID" value="KAJ3050565.1"/>
    <property type="molecule type" value="Genomic_DNA"/>
</dbReference>
<dbReference type="PANTHER" id="PTHR10334">
    <property type="entry name" value="CYSTEINE-RICH SECRETORY PROTEIN-RELATED"/>
    <property type="match status" value="1"/>
</dbReference>
<feature type="chain" id="PRO_5042207507" description="SCP domain-containing protein" evidence="2">
    <location>
        <begin position="28"/>
        <end position="284"/>
    </location>
</feature>
<protein>
    <recommendedName>
        <fullName evidence="3">SCP domain-containing protein</fullName>
    </recommendedName>
</protein>
<accession>A0AAD5SBU0</accession>
<dbReference type="InterPro" id="IPR001283">
    <property type="entry name" value="CRISP-related"/>
</dbReference>
<feature type="region of interest" description="Disordered" evidence="1">
    <location>
        <begin position="80"/>
        <end position="134"/>
    </location>
</feature>
<comment type="caution">
    <text evidence="4">The sequence shown here is derived from an EMBL/GenBank/DDBJ whole genome shotgun (WGS) entry which is preliminary data.</text>
</comment>
<name>A0AAD5SBU0_9FUNG</name>
<feature type="compositionally biased region" description="Polar residues" evidence="1">
    <location>
        <begin position="108"/>
        <end position="124"/>
    </location>
</feature>
<feature type="compositionally biased region" description="Low complexity" evidence="1">
    <location>
        <begin position="98"/>
        <end position="107"/>
    </location>
</feature>
<dbReference type="SUPFAM" id="SSF55797">
    <property type="entry name" value="PR-1-like"/>
    <property type="match status" value="1"/>
</dbReference>
<feature type="compositionally biased region" description="Basic residues" evidence="1">
    <location>
        <begin position="81"/>
        <end position="97"/>
    </location>
</feature>
<dbReference type="SMART" id="SM00198">
    <property type="entry name" value="SCP"/>
    <property type="match status" value="1"/>
</dbReference>
<evidence type="ECO:0000256" key="2">
    <source>
        <dbReference type="SAM" id="SignalP"/>
    </source>
</evidence>
<organism evidence="4 5">
    <name type="scientific">Rhizophlyctis rosea</name>
    <dbReference type="NCBI Taxonomy" id="64517"/>
    <lineage>
        <taxon>Eukaryota</taxon>
        <taxon>Fungi</taxon>
        <taxon>Fungi incertae sedis</taxon>
        <taxon>Chytridiomycota</taxon>
        <taxon>Chytridiomycota incertae sedis</taxon>
        <taxon>Chytridiomycetes</taxon>
        <taxon>Rhizophlyctidales</taxon>
        <taxon>Rhizophlyctidaceae</taxon>
        <taxon>Rhizophlyctis</taxon>
    </lineage>
</organism>
<dbReference type="Gene3D" id="3.40.33.10">
    <property type="entry name" value="CAP"/>
    <property type="match status" value="1"/>
</dbReference>
<keyword evidence="5" id="KW-1185">Reference proteome</keyword>
<proteinExistence type="predicted"/>